<name>M4FA61_BRACM</name>
<feature type="compositionally biased region" description="Pro residues" evidence="1">
    <location>
        <begin position="37"/>
        <end position="46"/>
    </location>
</feature>
<dbReference type="OMA" id="CFLNPLH"/>
<dbReference type="STRING" id="51351.M4FA61"/>
<reference evidence="4 5" key="2">
    <citation type="journal article" date="2018" name="Hortic Res">
        <title>Improved Brassica rapa reference genome by single-molecule sequencing and chromosome conformation capture technologies.</title>
        <authorList>
            <person name="Zhang L."/>
            <person name="Cai X."/>
            <person name="Wu J."/>
            <person name="Liu M."/>
            <person name="Grob S."/>
            <person name="Cheng F."/>
            <person name="Liang J."/>
            <person name="Cai C."/>
            <person name="Liu Z."/>
            <person name="Liu B."/>
            <person name="Wang F."/>
            <person name="Li S."/>
            <person name="Liu F."/>
            <person name="Li X."/>
            <person name="Cheng L."/>
            <person name="Yang W."/>
            <person name="Li M.H."/>
            <person name="Grossniklaus U."/>
            <person name="Zheng H."/>
            <person name="Wang X."/>
        </authorList>
    </citation>
    <scope>NUCLEOTIDE SEQUENCE [LARGE SCALE GENOMIC DNA]</scope>
    <source>
        <strain evidence="4 5">cv. Chiifu-401-42</strain>
    </source>
</reference>
<dbReference type="Gramene" id="Bra037975.1">
    <property type="protein sequence ID" value="Bra037975.1-P"/>
    <property type="gene ID" value="Bra037975"/>
</dbReference>
<dbReference type="GeneID" id="103871095"/>
<accession>M4FA61</accession>
<keyword evidence="2" id="KW-0472">Membrane</keyword>
<feature type="compositionally biased region" description="Polar residues" evidence="1">
    <location>
        <begin position="50"/>
        <end position="60"/>
    </location>
</feature>
<organism evidence="4 5">
    <name type="scientific">Brassica campestris</name>
    <name type="common">Field mustard</name>
    <dbReference type="NCBI Taxonomy" id="3711"/>
    <lineage>
        <taxon>Eukaryota</taxon>
        <taxon>Viridiplantae</taxon>
        <taxon>Streptophyta</taxon>
        <taxon>Embryophyta</taxon>
        <taxon>Tracheophyta</taxon>
        <taxon>Spermatophyta</taxon>
        <taxon>Magnoliopsida</taxon>
        <taxon>eudicotyledons</taxon>
        <taxon>Gunneridae</taxon>
        <taxon>Pentapetalae</taxon>
        <taxon>rosids</taxon>
        <taxon>malvids</taxon>
        <taxon>Brassicales</taxon>
        <taxon>Brassicaceae</taxon>
        <taxon>Brassiceae</taxon>
        <taxon>Brassica</taxon>
    </lineage>
</organism>
<dbReference type="RefSeq" id="XP_018514950.1">
    <property type="nucleotide sequence ID" value="XM_018659434.1"/>
</dbReference>
<dbReference type="KEGG" id="brp:103871095"/>
<dbReference type="eggNOG" id="KOG3439">
    <property type="taxonomic scope" value="Eukaryota"/>
</dbReference>
<dbReference type="EnsemblPlants" id="Bra037975.1">
    <property type="protein sequence ID" value="Bra037975.1-P"/>
    <property type="gene ID" value="Bra037975"/>
</dbReference>
<keyword evidence="2" id="KW-0812">Transmembrane</keyword>
<dbReference type="Proteomes" id="UP000011750">
    <property type="component" value="Chromosome A06"/>
</dbReference>
<evidence type="ECO:0000256" key="2">
    <source>
        <dbReference type="SAM" id="Phobius"/>
    </source>
</evidence>
<feature type="transmembrane region" description="Helical" evidence="2">
    <location>
        <begin position="111"/>
        <end position="132"/>
    </location>
</feature>
<evidence type="ECO:0000313" key="4">
    <source>
        <dbReference type="EnsemblPlants" id="Bra037975.1-P"/>
    </source>
</evidence>
<dbReference type="AlphaFoldDB" id="M4FA61"/>
<evidence type="ECO:0000256" key="1">
    <source>
        <dbReference type="SAM" id="MobiDB-lite"/>
    </source>
</evidence>
<protein>
    <submittedName>
        <fullName evidence="4">Uncharacterized protein</fullName>
    </submittedName>
</protein>
<dbReference type="FunCoup" id="M4FA61">
    <property type="interactions" value="16"/>
</dbReference>
<dbReference type="PANTHER" id="PTHR36721">
    <property type="entry name" value="PROLINE-RICH FAMILY PROTEIN"/>
    <property type="match status" value="1"/>
</dbReference>
<keyword evidence="3" id="KW-0732">Signal</keyword>
<evidence type="ECO:0000313" key="5">
    <source>
        <dbReference type="Proteomes" id="UP000011750"/>
    </source>
</evidence>
<dbReference type="InParanoid" id="M4FA61"/>
<keyword evidence="5" id="KW-1185">Reference proteome</keyword>
<feature type="region of interest" description="Disordered" evidence="1">
    <location>
        <begin position="33"/>
        <end position="107"/>
    </location>
</feature>
<feature type="signal peptide" evidence="3">
    <location>
        <begin position="1"/>
        <end position="26"/>
    </location>
</feature>
<sequence>MCFLNPLHILIFALSFTIHCFLLVKSQEPPLFTKSSLPPPPPPSPPLDNVTDSPAPSSVSEVIAPLSSPPPHPPPRWRPKSEPFPPPPEPRRVGGSPEKNKRGGLNKGETVGLVFVGLIAMLQVLVVVFLVLKRRQLLRQKETQ</sequence>
<dbReference type="HOGENOM" id="CLU_1580667_0_0_1"/>
<feature type="chain" id="PRO_5004053373" evidence="3">
    <location>
        <begin position="27"/>
        <end position="144"/>
    </location>
</feature>
<reference evidence="4 5" key="1">
    <citation type="journal article" date="2011" name="Nat. Genet.">
        <title>The genome of the mesopolyploid crop species Brassica rapa.</title>
        <authorList>
            <consortium name="Brassica rapa Genome Sequencing Project Consortium"/>
            <person name="Wang X."/>
            <person name="Wang H."/>
            <person name="Wang J."/>
            <person name="Sun R."/>
            <person name="Wu J."/>
            <person name="Liu S."/>
            <person name="Bai Y."/>
            <person name="Mun J.H."/>
            <person name="Bancroft I."/>
            <person name="Cheng F."/>
            <person name="Huang S."/>
            <person name="Li X."/>
            <person name="Hua W."/>
            <person name="Wang J."/>
            <person name="Wang X."/>
            <person name="Freeling M."/>
            <person name="Pires J.C."/>
            <person name="Paterson A.H."/>
            <person name="Chalhoub B."/>
            <person name="Wang B."/>
            <person name="Hayward A."/>
            <person name="Sharpe A.G."/>
            <person name="Park B.S."/>
            <person name="Weisshaar B."/>
            <person name="Liu B."/>
            <person name="Li B."/>
            <person name="Liu B."/>
            <person name="Tong C."/>
            <person name="Song C."/>
            <person name="Duran C."/>
            <person name="Peng C."/>
            <person name="Geng C."/>
            <person name="Koh C."/>
            <person name="Lin C."/>
            <person name="Edwards D."/>
            <person name="Mu D."/>
            <person name="Shen D."/>
            <person name="Soumpourou E."/>
            <person name="Li F."/>
            <person name="Fraser F."/>
            <person name="Conant G."/>
            <person name="Lassalle G."/>
            <person name="King G.J."/>
            <person name="Bonnema G."/>
            <person name="Tang H."/>
            <person name="Wang H."/>
            <person name="Belcram H."/>
            <person name="Zhou H."/>
            <person name="Hirakawa H."/>
            <person name="Abe H."/>
            <person name="Guo H."/>
            <person name="Wang H."/>
            <person name="Jin H."/>
            <person name="Parkin I.A."/>
            <person name="Batley J."/>
            <person name="Kim J.S."/>
            <person name="Just J."/>
            <person name="Li J."/>
            <person name="Xu J."/>
            <person name="Deng J."/>
            <person name="Kim J.A."/>
            <person name="Li J."/>
            <person name="Yu J."/>
            <person name="Meng J."/>
            <person name="Wang J."/>
            <person name="Min J."/>
            <person name="Poulain J."/>
            <person name="Wang J."/>
            <person name="Hatakeyama K."/>
            <person name="Wu K."/>
            <person name="Wang L."/>
            <person name="Fang L."/>
            <person name="Trick M."/>
            <person name="Links M.G."/>
            <person name="Zhao M."/>
            <person name="Jin M."/>
            <person name="Ramchiary N."/>
            <person name="Drou N."/>
            <person name="Berkman P.J."/>
            <person name="Cai Q."/>
            <person name="Huang Q."/>
            <person name="Li R."/>
            <person name="Tabata S."/>
            <person name="Cheng S."/>
            <person name="Zhang S."/>
            <person name="Zhang S."/>
            <person name="Huang S."/>
            <person name="Sato S."/>
            <person name="Sun S."/>
            <person name="Kwon S.J."/>
            <person name="Choi S.R."/>
            <person name="Lee T.H."/>
            <person name="Fan W."/>
            <person name="Zhao X."/>
            <person name="Tan X."/>
            <person name="Xu X."/>
            <person name="Wang Y."/>
            <person name="Qiu Y."/>
            <person name="Yin Y."/>
            <person name="Li Y."/>
            <person name="Du Y."/>
            <person name="Liao Y."/>
            <person name="Lim Y."/>
            <person name="Narusaka Y."/>
            <person name="Wang Y."/>
            <person name="Wang Z."/>
            <person name="Li Z."/>
            <person name="Wang Z."/>
            <person name="Xiong Z."/>
            <person name="Zhang Z."/>
        </authorList>
    </citation>
    <scope>NUCLEOTIDE SEQUENCE [LARGE SCALE GENOMIC DNA]</scope>
    <source>
        <strain evidence="4 5">cv. Chiifu-401-42</strain>
    </source>
</reference>
<proteinExistence type="predicted"/>
<feature type="compositionally biased region" description="Pro residues" evidence="1">
    <location>
        <begin position="67"/>
        <end position="88"/>
    </location>
</feature>
<keyword evidence="2" id="KW-1133">Transmembrane helix</keyword>
<reference evidence="4" key="3">
    <citation type="submission" date="2023-03" db="UniProtKB">
        <authorList>
            <consortium name="EnsemblPlants"/>
        </authorList>
    </citation>
    <scope>IDENTIFICATION</scope>
    <source>
        <strain evidence="4">cv. Chiifu-401-42</strain>
    </source>
</reference>
<evidence type="ECO:0000256" key="3">
    <source>
        <dbReference type="SAM" id="SignalP"/>
    </source>
</evidence>
<dbReference type="PANTHER" id="PTHR36721:SF12">
    <property type="entry name" value="PROLINE-RICH FAMILY PROTEIN"/>
    <property type="match status" value="1"/>
</dbReference>